<protein>
    <submittedName>
        <fullName evidence="2">Uncharacterized protein</fullName>
    </submittedName>
</protein>
<dbReference type="EMBL" id="JALJOT010000016">
    <property type="protein sequence ID" value="KAK9902088.1"/>
    <property type="molecule type" value="Genomic_DNA"/>
</dbReference>
<organism evidence="2 3">
    <name type="scientific">Coccomyxa subellipsoidea</name>
    <dbReference type="NCBI Taxonomy" id="248742"/>
    <lineage>
        <taxon>Eukaryota</taxon>
        <taxon>Viridiplantae</taxon>
        <taxon>Chlorophyta</taxon>
        <taxon>core chlorophytes</taxon>
        <taxon>Trebouxiophyceae</taxon>
        <taxon>Trebouxiophyceae incertae sedis</taxon>
        <taxon>Coccomyxaceae</taxon>
        <taxon>Coccomyxa</taxon>
    </lineage>
</organism>
<comment type="caution">
    <text evidence="2">The sequence shown here is derived from an EMBL/GenBank/DDBJ whole genome shotgun (WGS) entry which is preliminary data.</text>
</comment>
<evidence type="ECO:0000256" key="1">
    <source>
        <dbReference type="SAM" id="MobiDB-lite"/>
    </source>
</evidence>
<proteinExistence type="predicted"/>
<accession>A0ABR2YCJ2</accession>
<sequence length="439" mass="48712">MSTKHWAASGGSICRALWTLHPTELDVQVPLFLGPHSNYNEEPVAARRERCVEAAARWTVRHWGSARTVRLRLLPTYMHCCADLKRACLGAQVSQAVKTFVGRTDYFGDLRDVPDKQPVNSIPCITRAAMAGDAAEDFLIWLLSKLPALCTLHLKLHRLPEALPRLDLLSHLYLRVQVYEPHINKCLHRLTNLKTLFLEARTTLLGRHGNDPGISELDLSPLLALEEVSLKNLAPEGFSVPPGCAVDLNLWDIQHESGFFKADNLLESRWGASAAQIRAFVARYPGDDFAMEGQMRDDIPDWVNEPPVVLKPPTLLFKGPRPRAVIMHADGQVMFGTEQQPMRLTYGLHPGDVAVRLLISLSITTESNVSLVFPATVRLERLAIDAVRVSLEFEDASVFASRLEDLIVRALKSRRTCCHEGGSVQRSSPALSGGSSHHG</sequence>
<feature type="region of interest" description="Disordered" evidence="1">
    <location>
        <begin position="419"/>
        <end position="439"/>
    </location>
</feature>
<keyword evidence="3" id="KW-1185">Reference proteome</keyword>
<dbReference type="Proteomes" id="UP001491310">
    <property type="component" value="Unassembled WGS sequence"/>
</dbReference>
<feature type="compositionally biased region" description="Polar residues" evidence="1">
    <location>
        <begin position="424"/>
        <end position="439"/>
    </location>
</feature>
<reference evidence="2 3" key="1">
    <citation type="journal article" date="2024" name="Nat. Commun.">
        <title>Phylogenomics reveals the evolutionary origins of lichenization in chlorophyte algae.</title>
        <authorList>
            <person name="Puginier C."/>
            <person name="Libourel C."/>
            <person name="Otte J."/>
            <person name="Skaloud P."/>
            <person name="Haon M."/>
            <person name="Grisel S."/>
            <person name="Petersen M."/>
            <person name="Berrin J.G."/>
            <person name="Delaux P.M."/>
            <person name="Dal Grande F."/>
            <person name="Keller J."/>
        </authorList>
    </citation>
    <scope>NUCLEOTIDE SEQUENCE [LARGE SCALE GENOMIC DNA]</scope>
    <source>
        <strain evidence="2 3">SAG 216-7</strain>
    </source>
</reference>
<evidence type="ECO:0000313" key="3">
    <source>
        <dbReference type="Proteomes" id="UP001491310"/>
    </source>
</evidence>
<gene>
    <name evidence="2" type="ORF">WJX75_003866</name>
</gene>
<name>A0ABR2YCJ2_9CHLO</name>
<evidence type="ECO:0000313" key="2">
    <source>
        <dbReference type="EMBL" id="KAK9902088.1"/>
    </source>
</evidence>